<dbReference type="GO" id="GO:0003677">
    <property type="term" value="F:DNA binding"/>
    <property type="evidence" value="ECO:0007669"/>
    <property type="project" value="InterPro"/>
</dbReference>
<evidence type="ECO:0000256" key="1">
    <source>
        <dbReference type="SAM" id="Phobius"/>
    </source>
</evidence>
<dbReference type="PANTHER" id="PTHR47396:SF1">
    <property type="entry name" value="ATP-DEPENDENT HELICASE IRC3-RELATED"/>
    <property type="match status" value="1"/>
</dbReference>
<comment type="caution">
    <text evidence="3">The sequence shown here is derived from an EMBL/GenBank/DDBJ whole genome shotgun (WGS) entry which is preliminary data.</text>
</comment>
<keyword evidence="1" id="KW-0472">Membrane</keyword>
<feature type="transmembrane region" description="Helical" evidence="1">
    <location>
        <begin position="693"/>
        <end position="713"/>
    </location>
</feature>
<dbReference type="OrthoDB" id="9759819at2"/>
<dbReference type="AlphaFoldDB" id="A0A3D9HAE8"/>
<dbReference type="InterPro" id="IPR050742">
    <property type="entry name" value="Helicase_Restrict-Modif_Enz"/>
</dbReference>
<dbReference type="GO" id="GO:0016787">
    <property type="term" value="F:hydrolase activity"/>
    <property type="evidence" value="ECO:0007669"/>
    <property type="project" value="InterPro"/>
</dbReference>
<feature type="transmembrane region" description="Helical" evidence="1">
    <location>
        <begin position="657"/>
        <end position="678"/>
    </location>
</feature>
<dbReference type="PROSITE" id="PS51192">
    <property type="entry name" value="HELICASE_ATP_BIND_1"/>
    <property type="match status" value="1"/>
</dbReference>
<dbReference type="GO" id="GO:0005524">
    <property type="term" value="F:ATP binding"/>
    <property type="evidence" value="ECO:0007669"/>
    <property type="project" value="InterPro"/>
</dbReference>
<dbReference type="GO" id="GO:0004386">
    <property type="term" value="F:helicase activity"/>
    <property type="evidence" value="ECO:0007669"/>
    <property type="project" value="UniProtKB-KW"/>
</dbReference>
<dbReference type="Proteomes" id="UP000256980">
    <property type="component" value="Unassembled WGS sequence"/>
</dbReference>
<keyword evidence="1" id="KW-0812">Transmembrane</keyword>
<dbReference type="InterPro" id="IPR006935">
    <property type="entry name" value="Helicase/UvrB_N"/>
</dbReference>
<evidence type="ECO:0000259" key="2">
    <source>
        <dbReference type="PROSITE" id="PS51192"/>
    </source>
</evidence>
<sequence>MLKSLDDLEFIFPWRSYQAELLKHFNGHIADNHFHVIAPPGSGKTILGLEIVRKLGKKTLVLAPTLTIRNQWEDRLQSFFTENCDFKAYSFDIKNPSDVTFSTYQSLHAFYKTFEDKTDYYQFFKKHNIETLVLDEAHHLKNAWWNCLMDLKRNSEFYIVALTATPPYDSSRAEVSKYFTLCGEVDDEIAVPDLVREGDLSPHQDFVYFSKPEDLEINFIVDYRRNISDFKDELLKDETFIKFLIEHRFYKNPNWHLDELYSNTEYFSVILIFLYACGFEIDHQKLEVLGFDEKEMIQFPELNLHWLGILFQNILVSDREQLIEQEKYVSTLEKRLRRLHVFERNSVDFIGEQLLYKSLSNSPSKLKSIVSIVKAERESLKRDLRCVILTDYIRKEFLNIKTEQIEDIDKIGVLPIFQYIRHYCNKPEELAVLSGSIVIIHQSILNAFEAIESLDNFSFSPLQIDASFLLVTAKGKPKNSIVSIITQLFEAGNIRVLVGTKSLLGEGWDAPSINSLILASFIGSFVSSNQMRGRAIRKDADSPKKTGNIWHLACVDPTDLDGGKEVDTLKRRFEAFVGVTNSTIPFISNGFERLNIPDEIPVESIEALNESTLNVATKRILITEKWNNAIGKGTKLTKEVKILHQGKRPFKRQKQIYYFDVLRFFVVELLITITLFYVEFIANSFNLILQRGVLYFVYAFVAAFVAMFGFKLWKALKLYIRHGYLYKKIKKMGLAILDTLDELGYITSNRNDITVNSYLLGKGDVVCNLVGANALENSLFTKALSELLEPIESPRYLIIKTNLFRKHLDVENFYPVPELFGDKKDNALVFQKHWKQYLGKNKLLFTRSVKGRKLLLKARLFHIYNAFKEVTKEVMVWK</sequence>
<keyword evidence="3" id="KW-0378">Hydrolase</keyword>
<dbReference type="SMART" id="SM00487">
    <property type="entry name" value="DEXDc"/>
    <property type="match status" value="1"/>
</dbReference>
<protein>
    <submittedName>
        <fullName evidence="3">Helicase-like protein</fullName>
    </submittedName>
</protein>
<name>A0A3D9HAE8_9FLAO</name>
<evidence type="ECO:0000313" key="3">
    <source>
        <dbReference type="EMBL" id="RED46462.1"/>
    </source>
</evidence>
<dbReference type="SUPFAM" id="SSF52540">
    <property type="entry name" value="P-loop containing nucleoside triphosphate hydrolases"/>
    <property type="match status" value="1"/>
</dbReference>
<feature type="transmembrane region" description="Helical" evidence="1">
    <location>
        <begin position="510"/>
        <end position="528"/>
    </location>
</feature>
<keyword evidence="3" id="KW-0067">ATP-binding</keyword>
<dbReference type="CDD" id="cd18785">
    <property type="entry name" value="SF2_C"/>
    <property type="match status" value="1"/>
</dbReference>
<dbReference type="InterPro" id="IPR027417">
    <property type="entry name" value="P-loop_NTPase"/>
</dbReference>
<keyword evidence="4" id="KW-1185">Reference proteome</keyword>
<dbReference type="EMBL" id="QRDV01000001">
    <property type="protein sequence ID" value="RED46462.1"/>
    <property type="molecule type" value="Genomic_DNA"/>
</dbReference>
<dbReference type="RefSeq" id="WP_115815595.1">
    <property type="nucleotide sequence ID" value="NZ_QRDV01000001.1"/>
</dbReference>
<keyword evidence="3" id="KW-0547">Nucleotide-binding</keyword>
<feature type="domain" description="Helicase ATP-binding" evidence="2">
    <location>
        <begin position="25"/>
        <end position="184"/>
    </location>
</feature>
<keyword evidence="1" id="KW-1133">Transmembrane helix</keyword>
<proteinExistence type="predicted"/>
<dbReference type="InterPro" id="IPR014001">
    <property type="entry name" value="Helicase_ATP-bd"/>
</dbReference>
<organism evidence="3 4">
    <name type="scientific">Winogradskyella eximia</name>
    <dbReference type="NCBI Taxonomy" id="262006"/>
    <lineage>
        <taxon>Bacteria</taxon>
        <taxon>Pseudomonadati</taxon>
        <taxon>Bacteroidota</taxon>
        <taxon>Flavobacteriia</taxon>
        <taxon>Flavobacteriales</taxon>
        <taxon>Flavobacteriaceae</taxon>
        <taxon>Winogradskyella</taxon>
    </lineage>
</organism>
<evidence type="ECO:0000313" key="4">
    <source>
        <dbReference type="Proteomes" id="UP000256980"/>
    </source>
</evidence>
<gene>
    <name evidence="3" type="ORF">DFQ10_101232</name>
</gene>
<dbReference type="PANTHER" id="PTHR47396">
    <property type="entry name" value="TYPE I RESTRICTION ENZYME ECOKI R PROTEIN"/>
    <property type="match status" value="1"/>
</dbReference>
<reference evidence="3 4" key="1">
    <citation type="submission" date="2018-07" db="EMBL/GenBank/DDBJ databases">
        <title>Genomic Encyclopedia of Type Strains, Phase III (KMG-III): the genomes of soil and plant-associated and newly described type strains.</title>
        <authorList>
            <person name="Whitman W."/>
        </authorList>
    </citation>
    <scope>NUCLEOTIDE SEQUENCE [LARGE SCALE GENOMIC DNA]</scope>
    <source>
        <strain evidence="3 4">CECT 7946</strain>
    </source>
</reference>
<dbReference type="GO" id="GO:0005829">
    <property type="term" value="C:cytosol"/>
    <property type="evidence" value="ECO:0007669"/>
    <property type="project" value="TreeGrafter"/>
</dbReference>
<keyword evidence="3" id="KW-0347">Helicase</keyword>
<dbReference type="Pfam" id="PF04851">
    <property type="entry name" value="ResIII"/>
    <property type="match status" value="1"/>
</dbReference>
<dbReference type="Gene3D" id="3.40.50.300">
    <property type="entry name" value="P-loop containing nucleotide triphosphate hydrolases"/>
    <property type="match status" value="2"/>
</dbReference>
<accession>A0A3D9HAE8</accession>